<feature type="non-terminal residue" evidence="1">
    <location>
        <position position="72"/>
    </location>
</feature>
<sequence>AAEIERTFKEEKTTFASHKINIVENDLNSVPETARPNHPQGSAKHVATCSFLLPKDIPYFVNDYKNGIIFNT</sequence>
<dbReference type="AlphaFoldDB" id="A0AAD8ECL7"/>
<organism evidence="1 2">
    <name type="scientific">Diploptera punctata</name>
    <name type="common">Pacific beetle cockroach</name>
    <dbReference type="NCBI Taxonomy" id="6984"/>
    <lineage>
        <taxon>Eukaryota</taxon>
        <taxon>Metazoa</taxon>
        <taxon>Ecdysozoa</taxon>
        <taxon>Arthropoda</taxon>
        <taxon>Hexapoda</taxon>
        <taxon>Insecta</taxon>
        <taxon>Pterygota</taxon>
        <taxon>Neoptera</taxon>
        <taxon>Polyneoptera</taxon>
        <taxon>Dictyoptera</taxon>
        <taxon>Blattodea</taxon>
        <taxon>Blaberoidea</taxon>
        <taxon>Blaberidae</taxon>
        <taxon>Diplopterinae</taxon>
        <taxon>Diploptera</taxon>
    </lineage>
</organism>
<accession>A0AAD8ECL7</accession>
<protein>
    <submittedName>
        <fullName evidence="1">Uncharacterized protein</fullName>
    </submittedName>
</protein>
<reference evidence="1" key="2">
    <citation type="submission" date="2023-05" db="EMBL/GenBank/DDBJ databases">
        <authorList>
            <person name="Fouks B."/>
        </authorList>
    </citation>
    <scope>NUCLEOTIDE SEQUENCE</scope>
    <source>
        <strain evidence="1">Stay&amp;Tobe</strain>
        <tissue evidence="1">Testes</tissue>
    </source>
</reference>
<feature type="non-terminal residue" evidence="1">
    <location>
        <position position="1"/>
    </location>
</feature>
<keyword evidence="2" id="KW-1185">Reference proteome</keyword>
<name>A0AAD8ECL7_DIPPU</name>
<dbReference type="EMBL" id="JASPKZ010007347">
    <property type="protein sequence ID" value="KAJ9584862.1"/>
    <property type="molecule type" value="Genomic_DNA"/>
</dbReference>
<evidence type="ECO:0000313" key="2">
    <source>
        <dbReference type="Proteomes" id="UP001233999"/>
    </source>
</evidence>
<reference evidence="1" key="1">
    <citation type="journal article" date="2023" name="IScience">
        <title>Live-bearing cockroach genome reveals convergent evolutionary mechanisms linked to viviparity in insects and beyond.</title>
        <authorList>
            <person name="Fouks B."/>
            <person name="Harrison M.C."/>
            <person name="Mikhailova A.A."/>
            <person name="Marchal E."/>
            <person name="English S."/>
            <person name="Carruthers M."/>
            <person name="Jennings E.C."/>
            <person name="Chiamaka E.L."/>
            <person name="Frigard R.A."/>
            <person name="Pippel M."/>
            <person name="Attardo G.M."/>
            <person name="Benoit J.B."/>
            <person name="Bornberg-Bauer E."/>
            <person name="Tobe S.S."/>
        </authorList>
    </citation>
    <scope>NUCLEOTIDE SEQUENCE</scope>
    <source>
        <strain evidence="1">Stay&amp;Tobe</strain>
    </source>
</reference>
<dbReference type="Proteomes" id="UP001233999">
    <property type="component" value="Unassembled WGS sequence"/>
</dbReference>
<gene>
    <name evidence="1" type="ORF">L9F63_020783</name>
</gene>
<comment type="caution">
    <text evidence="1">The sequence shown here is derived from an EMBL/GenBank/DDBJ whole genome shotgun (WGS) entry which is preliminary data.</text>
</comment>
<evidence type="ECO:0000313" key="1">
    <source>
        <dbReference type="EMBL" id="KAJ9584862.1"/>
    </source>
</evidence>
<proteinExistence type="predicted"/>